<gene>
    <name evidence="1" type="ORF">OAory_01099890</name>
</gene>
<sequence length="321" mass="36213">MSTFRQFNRFLPPKAFAFCKYTIIAGLTGATSWQLWSRHCYFEPFGPDNDPLFQSKYFRRFNPNKHPSLDDSCVREVPLSRIKPGLVKDALNGGSKLLEMFCGGVWGGYGYAIQRKILTLLCKDRANESMLWSKEQLLSSSYDEGTIVTDHFIVLEKTPRSIVMRGGSSPTEDPDKPHEMDNISEITVDIDTKKGVAEFRLKNIFFNGVRHTSEALFPPPVLGGEPIQKSEVDNFAESELPDGNSADQIWNFAQYMHVVMSFRAERVVQDITEEGQDGGYGVEEDNPGFEDIVLSEELLNRDIWSTASYQKHSPSTTGNTV</sequence>
<protein>
    <submittedName>
        <fullName evidence="1">Uncharacterized protein</fullName>
    </submittedName>
</protein>
<dbReference type="OrthoDB" id="4436466at2759"/>
<name>A0A1S9DHY6_ASPOZ</name>
<reference evidence="1 2" key="1">
    <citation type="submission" date="2016-10" db="EMBL/GenBank/DDBJ databases">
        <title>Genome sequencing of Aspergillus oryzae BCC7051.</title>
        <authorList>
            <person name="Thammarongtham C."/>
            <person name="Vorapreeda T."/>
            <person name="Nookaew I."/>
            <person name="Srisuk T."/>
            <person name="Land M."/>
            <person name="Jeennor S."/>
            <person name="Laoteng K."/>
        </authorList>
    </citation>
    <scope>NUCLEOTIDE SEQUENCE [LARGE SCALE GENOMIC DNA]</scope>
    <source>
        <strain evidence="1 2">BCC7051</strain>
    </source>
</reference>
<dbReference type="Proteomes" id="UP000190312">
    <property type="component" value="Unassembled WGS sequence"/>
</dbReference>
<proteinExistence type="predicted"/>
<dbReference type="AlphaFoldDB" id="A0A1S9DHY6"/>
<accession>A0A1S9DHY6</accession>
<dbReference type="VEuPathDB" id="FungiDB:AO090023000078"/>
<organism evidence="1 2">
    <name type="scientific">Aspergillus oryzae</name>
    <name type="common">Yellow koji mold</name>
    <dbReference type="NCBI Taxonomy" id="5062"/>
    <lineage>
        <taxon>Eukaryota</taxon>
        <taxon>Fungi</taxon>
        <taxon>Dikarya</taxon>
        <taxon>Ascomycota</taxon>
        <taxon>Pezizomycotina</taxon>
        <taxon>Eurotiomycetes</taxon>
        <taxon>Eurotiomycetidae</taxon>
        <taxon>Eurotiales</taxon>
        <taxon>Aspergillaceae</taxon>
        <taxon>Aspergillus</taxon>
        <taxon>Aspergillus subgen. Circumdati</taxon>
    </lineage>
</organism>
<dbReference type="EMBL" id="MKZY01000005">
    <property type="protein sequence ID" value="OOO08693.1"/>
    <property type="molecule type" value="Genomic_DNA"/>
</dbReference>
<comment type="caution">
    <text evidence="1">The sequence shown here is derived from an EMBL/GenBank/DDBJ whole genome shotgun (WGS) entry which is preliminary data.</text>
</comment>
<evidence type="ECO:0000313" key="1">
    <source>
        <dbReference type="EMBL" id="OOO08693.1"/>
    </source>
</evidence>
<evidence type="ECO:0000313" key="2">
    <source>
        <dbReference type="Proteomes" id="UP000190312"/>
    </source>
</evidence>